<keyword evidence="2" id="KW-0547">Nucleotide-binding</keyword>
<keyword evidence="2" id="KW-0067">ATP-binding</keyword>
<dbReference type="InterPro" id="IPR002789">
    <property type="entry name" value="HerA_central"/>
</dbReference>
<dbReference type="PANTHER" id="PTHR42957">
    <property type="entry name" value="HELICASE MJ1565-RELATED"/>
    <property type="match status" value="1"/>
</dbReference>
<organism evidence="2 3">
    <name type="scientific">Flagellimonas alvinocaridis</name>
    <dbReference type="NCBI Taxonomy" id="2530200"/>
    <lineage>
        <taxon>Bacteria</taxon>
        <taxon>Pseudomonadati</taxon>
        <taxon>Bacteroidota</taxon>
        <taxon>Flavobacteriia</taxon>
        <taxon>Flavobacteriales</taxon>
        <taxon>Flavobacteriaceae</taxon>
        <taxon>Flagellimonas</taxon>
    </lineage>
</organism>
<evidence type="ECO:0000259" key="1">
    <source>
        <dbReference type="Pfam" id="PF01935"/>
    </source>
</evidence>
<accession>A0A4S8RI38</accession>
<gene>
    <name evidence="2" type="ORF">EZV76_13280</name>
</gene>
<feature type="domain" description="Helicase HerA central" evidence="1">
    <location>
        <begin position="149"/>
        <end position="457"/>
    </location>
</feature>
<evidence type="ECO:0000313" key="2">
    <source>
        <dbReference type="EMBL" id="THV58053.1"/>
    </source>
</evidence>
<dbReference type="InterPro" id="IPR027417">
    <property type="entry name" value="P-loop_NTPase"/>
</dbReference>
<dbReference type="Proteomes" id="UP000310406">
    <property type="component" value="Unassembled WGS sequence"/>
</dbReference>
<name>A0A4S8RI38_9FLAO</name>
<dbReference type="CDD" id="cd01127">
    <property type="entry name" value="TrwB_TraG_TraD_VirD4"/>
    <property type="match status" value="1"/>
</dbReference>
<dbReference type="Gene3D" id="3.40.50.300">
    <property type="entry name" value="P-loop containing nucleotide triphosphate hydrolases"/>
    <property type="match status" value="2"/>
</dbReference>
<reference evidence="2 3" key="1">
    <citation type="submission" date="2019-03" db="EMBL/GenBank/DDBJ databases">
        <title>Muricauda SCR12 sp.nov, a marine bacterium isolated from Pacific Ocean:the Okinawa trough.</title>
        <authorList>
            <person name="Liu L."/>
        </authorList>
    </citation>
    <scope>NUCLEOTIDE SEQUENCE [LARGE SCALE GENOMIC DNA]</scope>
    <source>
        <strain evidence="2 3">SCR12</strain>
    </source>
</reference>
<dbReference type="InterPro" id="IPR008571">
    <property type="entry name" value="HerA-like"/>
</dbReference>
<dbReference type="GO" id="GO:0005524">
    <property type="term" value="F:ATP binding"/>
    <property type="evidence" value="ECO:0007669"/>
    <property type="project" value="UniProtKB-KW"/>
</dbReference>
<dbReference type="EMBL" id="SNTZ01000009">
    <property type="protein sequence ID" value="THV58053.1"/>
    <property type="molecule type" value="Genomic_DNA"/>
</dbReference>
<dbReference type="PANTHER" id="PTHR42957:SF1">
    <property type="entry name" value="HELICASE MJ1565-RELATED"/>
    <property type="match status" value="1"/>
</dbReference>
<evidence type="ECO:0000313" key="3">
    <source>
        <dbReference type="Proteomes" id="UP000310406"/>
    </source>
</evidence>
<dbReference type="SUPFAM" id="SSF52540">
    <property type="entry name" value="P-loop containing nucleoside triphosphate hydrolases"/>
    <property type="match status" value="1"/>
</dbReference>
<sequence length="624" mass="71962">MGNNTTQSDQVILKDSIFRIGKVFSVEGRQVKISVDKQKNASHLLYKGELLKNVSVGGYIKVIKGFTSIIAKVESEQVKEDLSFDGRYNKEENKINRILNVKLLGFIQSNKFERGIKELPLIDNECFLLDKDEIEQVHDFVKKDDVPLRLGSLAEESGQPIKIGVNGLFASHVGVFGNTGSGKSYTLAKLYRTLFEEFRNDDKFRKNARFLLFDFNGEYNLDDTIITDKNVINLSTKTQEGKEKLIFNESDLLDIELFSIMSNASEKTQRPFLSRTLNFYSTVSNSDNPLGFFKNMLRKRISDVLKMSDKVRAFLLLDYLKAVLPPAYDMNGIEIDLAEELDYHNNSNEFIWNGFYLRQNPNQIMNTALYKQVDEYTFSDNFISRIIDFLYLQLIYDVISNRAQNEHISPAINKLKSFQRDIGKVLEIKKDGQSDFWNGNYFSVINLNEANINMKKLIPLLVSFKLYSEHKKKKIDQTEHSLNIIIDEAHNILSYSSQRESENWKDYRLETFEEIIKEGRKFGVFLTIASQRPSDISSTIISQLHNYFLHRLINNKDIDAIERTISYLDKVSFDSLPLLPTGVCILAGLMAQVPVVVKIDEMEKKHEPNNKTIDLVNNWRDKVQ</sequence>
<dbReference type="OrthoDB" id="9806951at2"/>
<dbReference type="Pfam" id="PF01935">
    <property type="entry name" value="DUF87"/>
    <property type="match status" value="1"/>
</dbReference>
<proteinExistence type="predicted"/>
<keyword evidence="3" id="KW-1185">Reference proteome</keyword>
<dbReference type="AlphaFoldDB" id="A0A4S8RI38"/>
<dbReference type="RefSeq" id="WP_136567055.1">
    <property type="nucleotide sequence ID" value="NZ_SNTZ01000009.1"/>
</dbReference>
<comment type="caution">
    <text evidence="2">The sequence shown here is derived from an EMBL/GenBank/DDBJ whole genome shotgun (WGS) entry which is preliminary data.</text>
</comment>
<protein>
    <submittedName>
        <fullName evidence="2">ATP-binding protein</fullName>
    </submittedName>
</protein>